<keyword evidence="6" id="KW-0282">Flagellum</keyword>
<evidence type="ECO:0000256" key="14">
    <source>
        <dbReference type="SAM" id="Coils"/>
    </source>
</evidence>
<evidence type="ECO:0000256" key="13">
    <source>
        <dbReference type="ARBA" id="ARBA00046114"/>
    </source>
</evidence>
<feature type="domain" description="Trichohyalin-plectin-homology" evidence="15">
    <location>
        <begin position="101"/>
        <end position="443"/>
    </location>
</feature>
<comment type="function">
    <text evidence="13">Microtubule inner protein (MIP) part of the dynein-decorated doublet microtubules (DMTs) in cilia axoneme, which is required for motile cilia beating. May play a role in the control of meiotic division and germ cell differentiation through regulation of pairing and recombination during meiosis. Required for sperm flagella assembly. May play a role in the assembly and function of the outer dynein arm-docking complex (ODA-DC). ODA-DC mediates outer dynein arms (ODA) binding onto the axonemal doublet microtubules.</text>
</comment>
<keyword evidence="17" id="KW-1185">Reference proteome</keyword>
<proteinExistence type="inferred from homology"/>
<evidence type="ECO:0000256" key="4">
    <source>
        <dbReference type="ARBA" id="ARBA00014813"/>
    </source>
</evidence>
<organism evidence="16 17">
    <name type="scientific">Macrosiphum euphorbiae</name>
    <name type="common">potato aphid</name>
    <dbReference type="NCBI Taxonomy" id="13131"/>
    <lineage>
        <taxon>Eukaryota</taxon>
        <taxon>Metazoa</taxon>
        <taxon>Ecdysozoa</taxon>
        <taxon>Arthropoda</taxon>
        <taxon>Hexapoda</taxon>
        <taxon>Insecta</taxon>
        <taxon>Pterygota</taxon>
        <taxon>Neoptera</taxon>
        <taxon>Paraneoptera</taxon>
        <taxon>Hemiptera</taxon>
        <taxon>Sternorrhyncha</taxon>
        <taxon>Aphidomorpha</taxon>
        <taxon>Aphidoidea</taxon>
        <taxon>Aphididae</taxon>
        <taxon>Macrosiphini</taxon>
        <taxon>Macrosiphum</taxon>
    </lineage>
</organism>
<evidence type="ECO:0000256" key="12">
    <source>
        <dbReference type="ARBA" id="ARBA00023273"/>
    </source>
</evidence>
<evidence type="ECO:0000256" key="5">
    <source>
        <dbReference type="ARBA" id="ARBA00022490"/>
    </source>
</evidence>
<comment type="similarity">
    <text evidence="3">Belongs to the MNS1 family.</text>
</comment>
<comment type="subcellular location">
    <subcellularLocation>
        <location evidence="2">Cytoplasm</location>
        <location evidence="2">Cytoskeleton</location>
        <location evidence="2">Flagellum axoneme</location>
    </subcellularLocation>
    <subcellularLocation>
        <location evidence="1">Nucleus</location>
    </subcellularLocation>
</comment>
<dbReference type="InterPro" id="IPR043597">
    <property type="entry name" value="TPH_dom"/>
</dbReference>
<evidence type="ECO:0000256" key="3">
    <source>
        <dbReference type="ARBA" id="ARBA00009158"/>
    </source>
</evidence>
<dbReference type="Proteomes" id="UP001160148">
    <property type="component" value="Unassembled WGS sequence"/>
</dbReference>
<dbReference type="EMBL" id="CARXXK010001595">
    <property type="protein sequence ID" value="CAI6376931.1"/>
    <property type="molecule type" value="Genomic_DNA"/>
</dbReference>
<evidence type="ECO:0000313" key="17">
    <source>
        <dbReference type="Proteomes" id="UP001160148"/>
    </source>
</evidence>
<gene>
    <name evidence="16" type="ORF">MEUPH1_LOCUS30255</name>
</gene>
<protein>
    <recommendedName>
        <fullName evidence="4">Meiosis-specific nuclear structural protein 1</fullName>
    </recommendedName>
</protein>
<name>A0AAV0YCM1_9HEMI</name>
<comment type="caution">
    <text evidence="16">The sequence shown here is derived from an EMBL/GenBank/DDBJ whole genome shotgun (WGS) entry which is preliminary data.</text>
</comment>
<dbReference type="AlphaFoldDB" id="A0AAV0YCM1"/>
<accession>A0AAV0YCM1</accession>
<feature type="coiled-coil region" evidence="14">
    <location>
        <begin position="57"/>
        <end position="91"/>
    </location>
</feature>
<reference evidence="16 17" key="1">
    <citation type="submission" date="2023-01" db="EMBL/GenBank/DDBJ databases">
        <authorList>
            <person name="Whitehead M."/>
        </authorList>
    </citation>
    <scope>NUCLEOTIDE SEQUENCE [LARGE SCALE GENOMIC DNA]</scope>
</reference>
<dbReference type="InterPro" id="IPR026504">
    <property type="entry name" value="MNS1"/>
</dbReference>
<keyword evidence="5" id="KW-0963">Cytoplasm</keyword>
<evidence type="ECO:0000256" key="2">
    <source>
        <dbReference type="ARBA" id="ARBA00004611"/>
    </source>
</evidence>
<dbReference type="PANTHER" id="PTHR19265">
    <property type="entry name" value="MEIOSIS-SPECIFIC NUCLEAR STRUCTURAL PROTEIN 1"/>
    <property type="match status" value="1"/>
</dbReference>
<sequence>MSEQQKTEISTIEAQKKISEQIANDARCIEICKMRQNAANVSLYRRMHLESEEEEMFTNIQKAKEAQARQIAELEQEQKLAQVMADLKRREIVEIKTNQLLQNNSHELRHVEKQLRTSYANKDLMCQIKEKEALKKEEKVRVYYDDLRMIESRNDENKEEIEQQTLKNELNLDYKKAITEQIQENIIKKQRELSLKNNLVIFEATRNSEAQKNNVKTNCSQKELELFTKMKNDRKEIERKESDNTNKRIEEYLMEIDKRNKQQEEFKNQKKVENDRIYNCLVDNLASLTSHTSKNIEMQNKLLYEEQRSATWLADKKEKDSKILQREDMLKQKEMQLNIKKDKEKAEKEKDYDLVKILLQNFQVFNEVEEKKNAERRQMMINYGKELKMSIDQKTDLRQRQKKVAMNEFSEAVKLEKLRMGEIKKEQTTIVKEHMGNLVGFFPPTARDQYNMK</sequence>
<feature type="coiled-coil region" evidence="14">
    <location>
        <begin position="121"/>
        <end position="167"/>
    </location>
</feature>
<dbReference type="Pfam" id="PF13868">
    <property type="entry name" value="TPH"/>
    <property type="match status" value="1"/>
</dbReference>
<keyword evidence="12" id="KW-0966">Cell projection</keyword>
<evidence type="ECO:0000256" key="6">
    <source>
        <dbReference type="ARBA" id="ARBA00022846"/>
    </source>
</evidence>
<keyword evidence="9" id="KW-0206">Cytoskeleton</keyword>
<dbReference type="PANTHER" id="PTHR19265:SF0">
    <property type="entry name" value="MEIOSIS-SPECIFIC NUCLEAR STRUCTURAL PROTEIN 1"/>
    <property type="match status" value="1"/>
</dbReference>
<keyword evidence="10" id="KW-0539">Nucleus</keyword>
<evidence type="ECO:0000256" key="9">
    <source>
        <dbReference type="ARBA" id="ARBA00023212"/>
    </source>
</evidence>
<evidence type="ECO:0000259" key="15">
    <source>
        <dbReference type="Pfam" id="PF13868"/>
    </source>
</evidence>
<keyword evidence="11" id="KW-0469">Meiosis</keyword>
<dbReference type="GO" id="GO:0051321">
    <property type="term" value="P:meiotic cell cycle"/>
    <property type="evidence" value="ECO:0007669"/>
    <property type="project" value="UniProtKB-KW"/>
</dbReference>
<keyword evidence="7 14" id="KW-0175">Coiled coil</keyword>
<evidence type="ECO:0000256" key="1">
    <source>
        <dbReference type="ARBA" id="ARBA00004123"/>
    </source>
</evidence>
<evidence type="ECO:0000256" key="8">
    <source>
        <dbReference type="ARBA" id="ARBA00023069"/>
    </source>
</evidence>
<keyword evidence="8" id="KW-0969">Cilium</keyword>
<evidence type="ECO:0000313" key="16">
    <source>
        <dbReference type="EMBL" id="CAI6376931.1"/>
    </source>
</evidence>
<dbReference type="GO" id="GO:0005634">
    <property type="term" value="C:nucleus"/>
    <property type="evidence" value="ECO:0007669"/>
    <property type="project" value="UniProtKB-SubCell"/>
</dbReference>
<evidence type="ECO:0000256" key="11">
    <source>
        <dbReference type="ARBA" id="ARBA00023254"/>
    </source>
</evidence>
<evidence type="ECO:0000256" key="10">
    <source>
        <dbReference type="ARBA" id="ARBA00023242"/>
    </source>
</evidence>
<evidence type="ECO:0000256" key="7">
    <source>
        <dbReference type="ARBA" id="ARBA00023054"/>
    </source>
</evidence>